<dbReference type="InterPro" id="IPR006058">
    <property type="entry name" value="2Fe2S_fd_BS"/>
</dbReference>
<keyword evidence="4" id="KW-0560">Oxidoreductase</keyword>
<comment type="caution">
    <text evidence="4">The sequence shown here is derived from an EMBL/GenBank/DDBJ whole genome shotgun (WGS) entry which is preliminary data.</text>
</comment>
<dbReference type="Pfam" id="PF00111">
    <property type="entry name" value="Fer2"/>
    <property type="match status" value="1"/>
</dbReference>
<dbReference type="InterPro" id="IPR036010">
    <property type="entry name" value="2Fe-2S_ferredoxin-like_sf"/>
</dbReference>
<comment type="cofactor">
    <cofactor evidence="1">
        <name>[2Fe-2S] cluster</name>
        <dbReference type="ChEBI" id="CHEBI:190135"/>
    </cofactor>
</comment>
<keyword evidence="5" id="KW-1185">Reference proteome</keyword>
<dbReference type="RefSeq" id="WP_184146688.1">
    <property type="nucleotide sequence ID" value="NZ_JACHFM010000001.1"/>
</dbReference>
<dbReference type="InterPro" id="IPR008333">
    <property type="entry name" value="Cbr1-like_FAD-bd_dom"/>
</dbReference>
<dbReference type="NCBIfam" id="NF040810">
    <property type="entry name" value="BenC"/>
    <property type="match status" value="1"/>
</dbReference>
<dbReference type="Proteomes" id="UP000549457">
    <property type="component" value="Unassembled WGS sequence"/>
</dbReference>
<sequence>MAHKIALNFEDGVTRVVECDEDELVMDAAFRAKINIPMDCRDGVCGTCKCKVEKGEFELGFYLEEAMTEDEAEDGYALTCQMTPKSDCVLSVPASSIACKTGAETVKGEVITVDALSSSSFTLRVKLAKPIEFLPGQYVNIGVPGTDRQRSYSFSSLPGGPEGSFLIRNLPGGTMSTWLGEKAQPGDTVELTGPMGAFYLRPIQRPQLWLAGGTGLAPFLAMLEKVAADGTDQPIRLYYAVTRGVDLVELDRVRALGAEIGNVEVVTILASQDEDHERKGFVTDHLSLEDFNGGETDVYLCGPPPMVEAVRHHMAALGVTPTSFHFEKFNPNETPAVAA</sequence>
<dbReference type="CDD" id="cd06209">
    <property type="entry name" value="BenDO_FAD_NAD"/>
    <property type="match status" value="1"/>
</dbReference>
<dbReference type="InterPro" id="IPR012675">
    <property type="entry name" value="Beta-grasp_dom_sf"/>
</dbReference>
<dbReference type="EC" id="1.18.1.-" evidence="4"/>
<protein>
    <submittedName>
        <fullName evidence="4">Benzoate/toluate 1,2-dioxygenase reductase subunit</fullName>
        <ecNumber evidence="4">1.18.1.-</ecNumber>
    </submittedName>
</protein>
<dbReference type="InterPro" id="IPR001433">
    <property type="entry name" value="OxRdtase_FAD/NAD-bd"/>
</dbReference>
<evidence type="ECO:0000256" key="1">
    <source>
        <dbReference type="ARBA" id="ARBA00034078"/>
    </source>
</evidence>
<dbReference type="PRINTS" id="PR00410">
    <property type="entry name" value="PHEHYDRXLASE"/>
</dbReference>
<dbReference type="PROSITE" id="PS51384">
    <property type="entry name" value="FAD_FR"/>
    <property type="match status" value="1"/>
</dbReference>
<dbReference type="SUPFAM" id="SSF52343">
    <property type="entry name" value="Ferredoxin reductase-like, C-terminal NADP-linked domain"/>
    <property type="match status" value="1"/>
</dbReference>
<dbReference type="PROSITE" id="PS00197">
    <property type="entry name" value="2FE2S_FER_1"/>
    <property type="match status" value="1"/>
</dbReference>
<dbReference type="SUPFAM" id="SSF63380">
    <property type="entry name" value="Riboflavin synthase domain-like"/>
    <property type="match status" value="1"/>
</dbReference>
<dbReference type="AlphaFoldDB" id="A0A840SMG3"/>
<dbReference type="PROSITE" id="PS51085">
    <property type="entry name" value="2FE2S_FER_2"/>
    <property type="match status" value="1"/>
</dbReference>
<dbReference type="Gene3D" id="3.40.50.80">
    <property type="entry name" value="Nucleotide-binding domain of ferredoxin-NADP reductase (FNR) module"/>
    <property type="match status" value="1"/>
</dbReference>
<dbReference type="InterPro" id="IPR017927">
    <property type="entry name" value="FAD-bd_FR_type"/>
</dbReference>
<evidence type="ECO:0000259" key="3">
    <source>
        <dbReference type="PROSITE" id="PS51384"/>
    </source>
</evidence>
<keyword evidence="4" id="KW-0223">Dioxygenase</keyword>
<feature type="domain" description="FAD-binding FR-type" evidence="3">
    <location>
        <begin position="103"/>
        <end position="201"/>
    </location>
</feature>
<evidence type="ECO:0000313" key="4">
    <source>
        <dbReference type="EMBL" id="MBB5220531.1"/>
    </source>
</evidence>
<dbReference type="InterPro" id="IPR050415">
    <property type="entry name" value="MRET"/>
</dbReference>
<dbReference type="InterPro" id="IPR001041">
    <property type="entry name" value="2Fe-2S_ferredoxin-type"/>
</dbReference>
<reference evidence="4 5" key="1">
    <citation type="submission" date="2020-08" db="EMBL/GenBank/DDBJ databases">
        <title>Genomic Encyclopedia of Type Strains, Phase IV (KMG-IV): sequencing the most valuable type-strain genomes for metagenomic binning, comparative biology and taxonomic classification.</title>
        <authorList>
            <person name="Goeker M."/>
        </authorList>
    </citation>
    <scope>NUCLEOTIDE SEQUENCE [LARGE SCALE GENOMIC DNA]</scope>
    <source>
        <strain evidence="4 5">DSM 101730</strain>
    </source>
</reference>
<dbReference type="PRINTS" id="PR00371">
    <property type="entry name" value="FPNCR"/>
</dbReference>
<dbReference type="Gene3D" id="3.10.20.30">
    <property type="match status" value="1"/>
</dbReference>
<dbReference type="InterPro" id="IPR017938">
    <property type="entry name" value="Riboflavin_synthase-like_b-brl"/>
</dbReference>
<organism evidence="4 5">
    <name type="scientific">Amaricoccus macauensis</name>
    <dbReference type="NCBI Taxonomy" id="57001"/>
    <lineage>
        <taxon>Bacteria</taxon>
        <taxon>Pseudomonadati</taxon>
        <taxon>Pseudomonadota</taxon>
        <taxon>Alphaproteobacteria</taxon>
        <taxon>Rhodobacterales</taxon>
        <taxon>Paracoccaceae</taxon>
        <taxon>Amaricoccus</taxon>
    </lineage>
</organism>
<name>A0A840SMG3_9RHOB</name>
<dbReference type="SUPFAM" id="SSF54292">
    <property type="entry name" value="2Fe-2S ferredoxin-like"/>
    <property type="match status" value="1"/>
</dbReference>
<dbReference type="GO" id="GO:0051213">
    <property type="term" value="F:dioxygenase activity"/>
    <property type="evidence" value="ECO:0007669"/>
    <property type="project" value="UniProtKB-KW"/>
</dbReference>
<dbReference type="Pfam" id="PF00175">
    <property type="entry name" value="NAD_binding_1"/>
    <property type="match status" value="1"/>
</dbReference>
<gene>
    <name evidence="4" type="ORF">HNP73_000452</name>
</gene>
<dbReference type="Pfam" id="PF00970">
    <property type="entry name" value="FAD_binding_6"/>
    <property type="match status" value="1"/>
</dbReference>
<evidence type="ECO:0000313" key="5">
    <source>
        <dbReference type="Proteomes" id="UP000549457"/>
    </source>
</evidence>
<dbReference type="InterPro" id="IPR047683">
    <property type="entry name" value="BenC-like_FAD_NAD-bd"/>
</dbReference>
<dbReference type="PANTHER" id="PTHR47354:SF5">
    <property type="entry name" value="PROTEIN RFBI"/>
    <property type="match status" value="1"/>
</dbReference>
<dbReference type="PANTHER" id="PTHR47354">
    <property type="entry name" value="NADH OXIDOREDUCTASE HCR"/>
    <property type="match status" value="1"/>
</dbReference>
<accession>A0A840SMG3</accession>
<dbReference type="GO" id="GO:0051537">
    <property type="term" value="F:2 iron, 2 sulfur cluster binding"/>
    <property type="evidence" value="ECO:0007669"/>
    <property type="project" value="InterPro"/>
</dbReference>
<evidence type="ECO:0000259" key="2">
    <source>
        <dbReference type="PROSITE" id="PS51085"/>
    </source>
</evidence>
<dbReference type="CDD" id="cd00207">
    <property type="entry name" value="fer2"/>
    <property type="match status" value="1"/>
</dbReference>
<feature type="domain" description="2Fe-2S ferredoxin-type" evidence="2">
    <location>
        <begin position="3"/>
        <end position="96"/>
    </location>
</feature>
<dbReference type="InterPro" id="IPR039261">
    <property type="entry name" value="FNR_nucleotide-bd"/>
</dbReference>
<dbReference type="InterPro" id="IPR001709">
    <property type="entry name" value="Flavoprot_Pyr_Nucl_cyt_Rdtase"/>
</dbReference>
<dbReference type="Gene3D" id="2.40.30.10">
    <property type="entry name" value="Translation factors"/>
    <property type="match status" value="1"/>
</dbReference>
<dbReference type="EMBL" id="JACHFM010000001">
    <property type="protein sequence ID" value="MBB5220531.1"/>
    <property type="molecule type" value="Genomic_DNA"/>
</dbReference>
<proteinExistence type="predicted"/>